<dbReference type="SUPFAM" id="SSF88659">
    <property type="entry name" value="Sigma3 and sigma4 domains of RNA polymerase sigma factors"/>
    <property type="match status" value="1"/>
</dbReference>
<feature type="domain" description="RNA polymerase sigma-70 region 2" evidence="5">
    <location>
        <begin position="30"/>
        <end position="95"/>
    </location>
</feature>
<protein>
    <submittedName>
        <fullName evidence="7">RNA polymerase, sigma-24 subunit, ECF subfamily</fullName>
    </submittedName>
</protein>
<evidence type="ECO:0000313" key="8">
    <source>
        <dbReference type="Proteomes" id="UP000002875"/>
    </source>
</evidence>
<dbReference type="InterPro" id="IPR036388">
    <property type="entry name" value="WH-like_DNA-bd_sf"/>
</dbReference>
<evidence type="ECO:0000259" key="6">
    <source>
        <dbReference type="Pfam" id="PF08281"/>
    </source>
</evidence>
<keyword evidence="3" id="KW-0731">Sigma factor</keyword>
<organism evidence="7 8">
    <name type="scientific">Emticicia oligotrophica (strain DSM 17448 / CIP 109782 / MTCC 6937 / GPTSA100-15)</name>
    <dbReference type="NCBI Taxonomy" id="929562"/>
    <lineage>
        <taxon>Bacteria</taxon>
        <taxon>Pseudomonadati</taxon>
        <taxon>Bacteroidota</taxon>
        <taxon>Cytophagia</taxon>
        <taxon>Cytophagales</taxon>
        <taxon>Leadbetterellaceae</taxon>
        <taxon>Emticicia</taxon>
    </lineage>
</organism>
<dbReference type="CDD" id="cd06171">
    <property type="entry name" value="Sigma70_r4"/>
    <property type="match status" value="1"/>
</dbReference>
<dbReference type="InterPro" id="IPR013249">
    <property type="entry name" value="RNA_pol_sigma70_r4_t2"/>
</dbReference>
<dbReference type="PANTHER" id="PTHR43133">
    <property type="entry name" value="RNA POLYMERASE ECF-TYPE SIGMA FACTO"/>
    <property type="match status" value="1"/>
</dbReference>
<comment type="similarity">
    <text evidence="1">Belongs to the sigma-70 factor family. ECF subfamily.</text>
</comment>
<proteinExistence type="inferred from homology"/>
<evidence type="ECO:0000256" key="3">
    <source>
        <dbReference type="ARBA" id="ARBA00023082"/>
    </source>
</evidence>
<geneLocation type="plasmid" evidence="7 8">
    <name>pEMTOL02</name>
</geneLocation>
<evidence type="ECO:0000256" key="1">
    <source>
        <dbReference type="ARBA" id="ARBA00010641"/>
    </source>
</evidence>
<evidence type="ECO:0000313" key="7">
    <source>
        <dbReference type="EMBL" id="AFK05669.1"/>
    </source>
</evidence>
<evidence type="ECO:0000259" key="5">
    <source>
        <dbReference type="Pfam" id="PF04542"/>
    </source>
</evidence>
<dbReference type="InterPro" id="IPR039425">
    <property type="entry name" value="RNA_pol_sigma-70-like"/>
</dbReference>
<dbReference type="EMBL" id="CP002963">
    <property type="protein sequence ID" value="AFK05669.1"/>
    <property type="molecule type" value="Genomic_DNA"/>
</dbReference>
<dbReference type="InterPro" id="IPR013324">
    <property type="entry name" value="RNA_pol_sigma_r3/r4-like"/>
</dbReference>
<keyword evidence="8" id="KW-1185">Reference proteome</keyword>
<accession>A0ABM5N842</accession>
<dbReference type="Gene3D" id="1.10.10.10">
    <property type="entry name" value="Winged helix-like DNA-binding domain superfamily/Winged helix DNA-binding domain"/>
    <property type="match status" value="1"/>
</dbReference>
<dbReference type="Proteomes" id="UP000002875">
    <property type="component" value="Plasmid pEMTOL02"/>
</dbReference>
<dbReference type="InterPro" id="IPR007627">
    <property type="entry name" value="RNA_pol_sigma70_r2"/>
</dbReference>
<evidence type="ECO:0000256" key="4">
    <source>
        <dbReference type="ARBA" id="ARBA00023163"/>
    </source>
</evidence>
<dbReference type="RefSeq" id="WP_015031194.1">
    <property type="nucleotide sequence ID" value="NC_018749.1"/>
</dbReference>
<keyword evidence="4" id="KW-0804">Transcription</keyword>
<reference evidence="7 8" key="1">
    <citation type="submission" date="2011-07" db="EMBL/GenBank/DDBJ databases">
        <title>The complete genome of plasmid 2 of Emticicia oligotrophica DSM 17448.</title>
        <authorList>
            <consortium name="US DOE Joint Genome Institute (JGI-PGF)"/>
            <person name="Lucas S."/>
            <person name="Han J."/>
            <person name="Lapidus A."/>
            <person name="Bruce D."/>
            <person name="Goodwin L."/>
            <person name="Pitluck S."/>
            <person name="Peters L."/>
            <person name="Kyrpides N."/>
            <person name="Mavromatis K."/>
            <person name="Ivanova N."/>
            <person name="Ovchinnikova G."/>
            <person name="Teshima H."/>
            <person name="Detter J.C."/>
            <person name="Tapia R."/>
            <person name="Han C."/>
            <person name="Land M."/>
            <person name="Hauser L."/>
            <person name="Markowitz V."/>
            <person name="Cheng J.-F."/>
            <person name="Hugenholtz P."/>
            <person name="Woyke T."/>
            <person name="Wu D."/>
            <person name="Tindall B."/>
            <person name="Pomrenke H."/>
            <person name="Brambilla E."/>
            <person name="Klenk H.-P."/>
            <person name="Eisen J.A."/>
        </authorList>
    </citation>
    <scope>NUCLEOTIDE SEQUENCE [LARGE SCALE GENOMIC DNA]</scope>
    <source>
        <strain evidence="8">DSM 17448 / GPTSA100-15</strain>
        <plasmid evidence="7 8">pEMTOL02</plasmid>
    </source>
</reference>
<dbReference type="Pfam" id="PF04542">
    <property type="entry name" value="Sigma70_r2"/>
    <property type="match status" value="1"/>
</dbReference>
<dbReference type="Gene3D" id="1.10.1740.10">
    <property type="match status" value="1"/>
</dbReference>
<dbReference type="InterPro" id="IPR014284">
    <property type="entry name" value="RNA_pol_sigma-70_dom"/>
</dbReference>
<evidence type="ECO:0000256" key="2">
    <source>
        <dbReference type="ARBA" id="ARBA00023015"/>
    </source>
</evidence>
<dbReference type="Pfam" id="PF08281">
    <property type="entry name" value="Sigma70_r4_2"/>
    <property type="match status" value="1"/>
</dbReference>
<name>A0ABM5N842_EMTOG</name>
<dbReference type="InterPro" id="IPR013325">
    <property type="entry name" value="RNA_pol_sigma_r2"/>
</dbReference>
<feature type="domain" description="RNA polymerase sigma factor 70 region 4 type 2" evidence="6">
    <location>
        <begin position="123"/>
        <end position="175"/>
    </location>
</feature>
<dbReference type="NCBIfam" id="TIGR02937">
    <property type="entry name" value="sigma70-ECF"/>
    <property type="match status" value="1"/>
</dbReference>
<dbReference type="SUPFAM" id="SSF88946">
    <property type="entry name" value="Sigma2 domain of RNA polymerase sigma factors"/>
    <property type="match status" value="1"/>
</dbReference>
<sequence>MLFRRRNKKFYLPDVIDGCKRRRQLDQKELYENYANFAKNICLRYAVNEIEAEEMLSDGFLKIFNNIDKYDTNQSFDAWFRTIMVNSAIDYFRKHHSKVDFTDLDSAKEIHTNDIEFDLISAEEIMAFIQRLTPVYRTVFSLSAVEGYSYKEISEMLGVTESAVRANIFKARTKLQVWISEYMARQTII</sequence>
<dbReference type="PANTHER" id="PTHR43133:SF46">
    <property type="entry name" value="RNA POLYMERASE SIGMA-70 FACTOR ECF SUBFAMILY"/>
    <property type="match status" value="1"/>
</dbReference>
<keyword evidence="2" id="KW-0805">Transcription regulation</keyword>
<keyword evidence="7" id="KW-0614">Plasmid</keyword>
<gene>
    <name evidence="7" type="ORF">Emtol_0154</name>
</gene>